<name>A0A158P085_ATTCE</name>
<evidence type="ECO:0000313" key="1">
    <source>
        <dbReference type="EnsemblMetazoa" id="XP_012063193.1"/>
    </source>
</evidence>
<dbReference type="OrthoDB" id="7694005at2759"/>
<dbReference type="EMBL" id="ADTU01004583">
    <property type="status" value="NOT_ANNOTATED_CDS"/>
    <property type="molecule type" value="Genomic_DNA"/>
</dbReference>
<dbReference type="EnsemblMetazoa" id="XM_012207803.1">
    <property type="protein sequence ID" value="XP_012063193.1"/>
    <property type="gene ID" value="LOC105626502"/>
</dbReference>
<dbReference type="AlphaFoldDB" id="A0A158P085"/>
<dbReference type="InParanoid" id="A0A158P085"/>
<dbReference type="KEGG" id="acep:105626502"/>
<reference evidence="1" key="2">
    <citation type="submission" date="2016-04" db="UniProtKB">
        <authorList>
            <consortium name="EnsemblMetazoa"/>
        </authorList>
    </citation>
    <scope>IDENTIFICATION</scope>
</reference>
<evidence type="ECO:0000313" key="2">
    <source>
        <dbReference type="Proteomes" id="UP000005205"/>
    </source>
</evidence>
<sequence>MALTTCVKVKIIRGKLEEPTTRRDDDDFSLVTVTSVSLQSTGSTFTGSVYTNWEEKFACHSLQGRGRVFSYRKRRTHFGDGVFSAPAGVCPRHVTSSVIRRNTGDSRLVFIWPQKTSRSRLSNVLVPLLRGILVGLLFIDTLHLWPGEFLPTCLPPTMPITLPPVKCNVIEPRWYDNN</sequence>
<gene>
    <name evidence="1" type="primary">105626502</name>
</gene>
<dbReference type="Proteomes" id="UP000005205">
    <property type="component" value="Unassembled WGS sequence"/>
</dbReference>
<protein>
    <submittedName>
        <fullName evidence="1">Uncharacterized protein</fullName>
    </submittedName>
</protein>
<organism evidence="1 2">
    <name type="scientific">Atta cephalotes</name>
    <name type="common">Leafcutter ant</name>
    <dbReference type="NCBI Taxonomy" id="12957"/>
    <lineage>
        <taxon>Eukaryota</taxon>
        <taxon>Metazoa</taxon>
        <taxon>Ecdysozoa</taxon>
        <taxon>Arthropoda</taxon>
        <taxon>Hexapoda</taxon>
        <taxon>Insecta</taxon>
        <taxon>Pterygota</taxon>
        <taxon>Neoptera</taxon>
        <taxon>Endopterygota</taxon>
        <taxon>Hymenoptera</taxon>
        <taxon>Apocrita</taxon>
        <taxon>Aculeata</taxon>
        <taxon>Formicoidea</taxon>
        <taxon>Formicidae</taxon>
        <taxon>Myrmicinae</taxon>
        <taxon>Atta</taxon>
    </lineage>
</organism>
<reference evidence="2" key="1">
    <citation type="journal article" date="2011" name="PLoS Genet.">
        <title>The genome sequence of the leaf-cutter ant Atta cephalotes reveals insights into its obligate symbiotic lifestyle.</title>
        <authorList>
            <person name="Suen G."/>
            <person name="Teiling C."/>
            <person name="Li L."/>
            <person name="Holt C."/>
            <person name="Abouheif E."/>
            <person name="Bornberg-Bauer E."/>
            <person name="Bouffard P."/>
            <person name="Caldera E.J."/>
            <person name="Cash E."/>
            <person name="Cavanaugh A."/>
            <person name="Denas O."/>
            <person name="Elhaik E."/>
            <person name="Fave M.J."/>
            <person name="Gadau J."/>
            <person name="Gibson J.D."/>
            <person name="Graur D."/>
            <person name="Grubbs K.J."/>
            <person name="Hagen D.E."/>
            <person name="Harkins T.T."/>
            <person name="Helmkampf M."/>
            <person name="Hu H."/>
            <person name="Johnson B.R."/>
            <person name="Kim J."/>
            <person name="Marsh S.E."/>
            <person name="Moeller J.A."/>
            <person name="Munoz-Torres M.C."/>
            <person name="Murphy M.C."/>
            <person name="Naughton M.C."/>
            <person name="Nigam S."/>
            <person name="Overson R."/>
            <person name="Rajakumar R."/>
            <person name="Reese J.T."/>
            <person name="Scott J.J."/>
            <person name="Smith C.R."/>
            <person name="Tao S."/>
            <person name="Tsutsui N.D."/>
            <person name="Viljakainen L."/>
            <person name="Wissler L."/>
            <person name="Yandell M.D."/>
            <person name="Zimmer F."/>
            <person name="Taylor J."/>
            <person name="Slater S.C."/>
            <person name="Clifton S.W."/>
            <person name="Warren W.C."/>
            <person name="Elsik C.G."/>
            <person name="Smith C.D."/>
            <person name="Weinstock G.M."/>
            <person name="Gerardo N.M."/>
            <person name="Currie C.R."/>
        </authorList>
    </citation>
    <scope>NUCLEOTIDE SEQUENCE [LARGE SCALE GENOMIC DNA]</scope>
</reference>
<proteinExistence type="predicted"/>
<keyword evidence="2" id="KW-1185">Reference proteome</keyword>
<accession>A0A158P085</accession>